<dbReference type="FunFam" id="2.60.40.10:FF:000495">
    <property type="entry name" value="Periplasmic beta-glucosidase"/>
    <property type="match status" value="1"/>
</dbReference>
<comment type="caution">
    <text evidence="7">The sequence shown here is derived from an EMBL/GenBank/DDBJ whole genome shotgun (WGS) entry which is preliminary data.</text>
</comment>
<dbReference type="InterPro" id="IPR036962">
    <property type="entry name" value="Glyco_hydro_3_N_sf"/>
</dbReference>
<dbReference type="Gene3D" id="2.60.40.10">
    <property type="entry name" value="Immunoglobulins"/>
    <property type="match status" value="1"/>
</dbReference>
<proteinExistence type="inferred from homology"/>
<protein>
    <submittedName>
        <fullName evidence="7">Beta-glucosidase</fullName>
    </submittedName>
</protein>
<dbReference type="Proteomes" id="UP000316167">
    <property type="component" value="Unassembled WGS sequence"/>
</dbReference>
<dbReference type="InterPro" id="IPR050288">
    <property type="entry name" value="Cellulose_deg_GH3"/>
</dbReference>
<feature type="chain" id="PRO_5021974641" evidence="5">
    <location>
        <begin position="21"/>
        <end position="779"/>
    </location>
</feature>
<dbReference type="PANTHER" id="PTHR42715">
    <property type="entry name" value="BETA-GLUCOSIDASE"/>
    <property type="match status" value="1"/>
</dbReference>
<evidence type="ECO:0000313" key="7">
    <source>
        <dbReference type="EMBL" id="TWI79236.1"/>
    </source>
</evidence>
<evidence type="ECO:0000256" key="4">
    <source>
        <dbReference type="RuleBase" id="RU361161"/>
    </source>
</evidence>
<dbReference type="SUPFAM" id="SSF51445">
    <property type="entry name" value="(Trans)glycosidases"/>
    <property type="match status" value="1"/>
</dbReference>
<dbReference type="GO" id="GO:0005975">
    <property type="term" value="P:carbohydrate metabolic process"/>
    <property type="evidence" value="ECO:0007669"/>
    <property type="project" value="InterPro"/>
</dbReference>
<reference evidence="7 8" key="1">
    <citation type="journal article" date="2015" name="Stand. Genomic Sci.">
        <title>Genomic Encyclopedia of Bacterial and Archaeal Type Strains, Phase III: the genomes of soil and plant-associated and newly described type strains.</title>
        <authorList>
            <person name="Whitman W.B."/>
            <person name="Woyke T."/>
            <person name="Klenk H.P."/>
            <person name="Zhou Y."/>
            <person name="Lilburn T.G."/>
            <person name="Beck B.J."/>
            <person name="De Vos P."/>
            <person name="Vandamme P."/>
            <person name="Eisen J.A."/>
            <person name="Garrity G."/>
            <person name="Hugenholtz P."/>
            <person name="Kyrpides N.C."/>
        </authorList>
    </citation>
    <scope>NUCLEOTIDE SEQUENCE [LARGE SCALE GENOMIC DNA]</scope>
    <source>
        <strain evidence="7 8">CGMCC 1.7271</strain>
    </source>
</reference>
<name>A0A562SEW6_9BACT</name>
<dbReference type="PRINTS" id="PR00133">
    <property type="entry name" value="GLHYDRLASE3"/>
</dbReference>
<dbReference type="InterPro" id="IPR002772">
    <property type="entry name" value="Glyco_hydro_3_C"/>
</dbReference>
<sequence length="779" mass="84756">MKYLMQSIALLLFFPFVNNAQENNYTKAKELVSKMTLDEKINLVVGMGMKMGAMNMPGGAPNVGQTMDKVPGAAGTTFALPQLGLPTTVVADGPAGLRIEPKRVNDANTYYATAWPVATLLASTWDVKLVEQVGKAMGNEVKEYGVDVILGPGMNIMRNPLGARNFEYYSEDPLVTGKIATAMVNGIQWNGVGTSVKHFAVNNQETNRNSVDAIVSERALREIYLRGFELVVKEAKPWTVMSSYNLLNGTYTSQSYDLLTTVLRKDWGFKGMVMTDWFGGKDAVAQMKAGNDLLMPGTPQKRKAITDAINNKTLDVKVLDENATRIVAYILETPAFKKYAFSNKPDLKQHAVLAREAAANGMVLLKNNNTALPIIAAKNIAAFGNTSYDFISGGTGSGDVNEEYTISLVEGLQNAGYTVDAELKTIYSAYLYDYKAKHPKKSFIEEFVNPTPNASELLLNNAIISSKAASSDMAVITIGRNAGEGKDRVVLNDFNLSKAEQQLIDEVSTAFHAKGKKVVVIINAGGVIEVASWRDKVDAVLLAWQPGLEAGNAVADVLSGKVNPSGKLAVTFPVKYEDEITAKNFPGKEFKEKAVTGFMGQKEIPAEVTHEEGVYVGYRYYNTFNVKPAYEFGYGLSYTNFDYKNVKLSSSTFKGKLVITLEVTNTGTVAGKEVVQLYIAAPTNKLDKPNEELKAFAKTDLLQPGQTQTLQFVIDAKLLASFHTAASAWVADAGTYTVKLGTSSLAIKQTATFTLAKEILVEKVNKVLVPTVTINELKK</sequence>
<comment type="similarity">
    <text evidence="1 4">Belongs to the glycosyl hydrolase 3 family.</text>
</comment>
<accession>A0A562SEW6</accession>
<feature type="domain" description="Fibronectin type III-like" evidence="6">
    <location>
        <begin position="673"/>
        <end position="744"/>
    </location>
</feature>
<keyword evidence="8" id="KW-1185">Reference proteome</keyword>
<dbReference type="InterPro" id="IPR026891">
    <property type="entry name" value="Fn3-like"/>
</dbReference>
<keyword evidence="4" id="KW-0326">Glycosidase</keyword>
<dbReference type="Gene3D" id="3.40.50.1700">
    <property type="entry name" value="Glycoside hydrolase family 3 C-terminal domain"/>
    <property type="match status" value="1"/>
</dbReference>
<keyword evidence="3" id="KW-0119">Carbohydrate metabolism</keyword>
<evidence type="ECO:0000256" key="3">
    <source>
        <dbReference type="ARBA" id="ARBA00023277"/>
    </source>
</evidence>
<dbReference type="OrthoDB" id="721009at2"/>
<dbReference type="InterPro" id="IPR013783">
    <property type="entry name" value="Ig-like_fold"/>
</dbReference>
<dbReference type="Pfam" id="PF14310">
    <property type="entry name" value="Fn3-like"/>
    <property type="match status" value="1"/>
</dbReference>
<dbReference type="RefSeq" id="WP_144888009.1">
    <property type="nucleotide sequence ID" value="NZ_VLLE01000006.1"/>
</dbReference>
<dbReference type="Pfam" id="PF00933">
    <property type="entry name" value="Glyco_hydro_3"/>
    <property type="match status" value="1"/>
</dbReference>
<feature type="signal peptide" evidence="5">
    <location>
        <begin position="1"/>
        <end position="20"/>
    </location>
</feature>
<keyword evidence="2 4" id="KW-0378">Hydrolase</keyword>
<evidence type="ECO:0000256" key="2">
    <source>
        <dbReference type="ARBA" id="ARBA00022801"/>
    </source>
</evidence>
<dbReference type="EMBL" id="VLLE01000006">
    <property type="protein sequence ID" value="TWI79236.1"/>
    <property type="molecule type" value="Genomic_DNA"/>
</dbReference>
<dbReference type="Gene3D" id="3.20.20.300">
    <property type="entry name" value="Glycoside hydrolase, family 3, N-terminal domain"/>
    <property type="match status" value="1"/>
</dbReference>
<dbReference type="InterPro" id="IPR001764">
    <property type="entry name" value="Glyco_hydro_3_N"/>
</dbReference>
<dbReference type="SMART" id="SM01217">
    <property type="entry name" value="Fn3_like"/>
    <property type="match status" value="1"/>
</dbReference>
<dbReference type="PROSITE" id="PS00775">
    <property type="entry name" value="GLYCOSYL_HYDROL_F3"/>
    <property type="match status" value="1"/>
</dbReference>
<dbReference type="InterPro" id="IPR036881">
    <property type="entry name" value="Glyco_hydro_3_C_sf"/>
</dbReference>
<dbReference type="GO" id="GO:0008422">
    <property type="term" value="F:beta-glucosidase activity"/>
    <property type="evidence" value="ECO:0007669"/>
    <property type="project" value="UniProtKB-ARBA"/>
</dbReference>
<organism evidence="7 8">
    <name type="scientific">Lacibacter cauensis</name>
    <dbReference type="NCBI Taxonomy" id="510947"/>
    <lineage>
        <taxon>Bacteria</taxon>
        <taxon>Pseudomonadati</taxon>
        <taxon>Bacteroidota</taxon>
        <taxon>Chitinophagia</taxon>
        <taxon>Chitinophagales</taxon>
        <taxon>Chitinophagaceae</taxon>
        <taxon>Lacibacter</taxon>
    </lineage>
</organism>
<gene>
    <name evidence="7" type="ORF">IQ13_3639</name>
</gene>
<keyword evidence="5" id="KW-0732">Signal</keyword>
<evidence type="ECO:0000259" key="6">
    <source>
        <dbReference type="SMART" id="SM01217"/>
    </source>
</evidence>
<evidence type="ECO:0000256" key="5">
    <source>
        <dbReference type="SAM" id="SignalP"/>
    </source>
</evidence>
<dbReference type="InterPro" id="IPR019800">
    <property type="entry name" value="Glyco_hydro_3_AS"/>
</dbReference>
<dbReference type="PANTHER" id="PTHR42715:SF10">
    <property type="entry name" value="BETA-GLUCOSIDASE"/>
    <property type="match status" value="1"/>
</dbReference>
<dbReference type="AlphaFoldDB" id="A0A562SEW6"/>
<dbReference type="InterPro" id="IPR017853">
    <property type="entry name" value="GH"/>
</dbReference>
<evidence type="ECO:0000313" key="8">
    <source>
        <dbReference type="Proteomes" id="UP000316167"/>
    </source>
</evidence>
<evidence type="ECO:0000256" key="1">
    <source>
        <dbReference type="ARBA" id="ARBA00005336"/>
    </source>
</evidence>
<dbReference type="Pfam" id="PF01915">
    <property type="entry name" value="Glyco_hydro_3_C"/>
    <property type="match status" value="1"/>
</dbReference>
<dbReference type="SUPFAM" id="SSF52279">
    <property type="entry name" value="Beta-D-glucan exohydrolase, C-terminal domain"/>
    <property type="match status" value="1"/>
</dbReference>